<organism evidence="1">
    <name type="scientific">marine sediment metagenome</name>
    <dbReference type="NCBI Taxonomy" id="412755"/>
    <lineage>
        <taxon>unclassified sequences</taxon>
        <taxon>metagenomes</taxon>
        <taxon>ecological metagenomes</taxon>
    </lineage>
</organism>
<protein>
    <submittedName>
        <fullName evidence="1">Uncharacterized protein</fullName>
    </submittedName>
</protein>
<reference evidence="1" key="1">
    <citation type="journal article" date="2014" name="Front. Microbiol.">
        <title>High frequency of phylogenetically diverse reductive dehalogenase-homologous genes in deep subseafloor sedimentary metagenomes.</title>
        <authorList>
            <person name="Kawai M."/>
            <person name="Futagami T."/>
            <person name="Toyoda A."/>
            <person name="Takaki Y."/>
            <person name="Nishi S."/>
            <person name="Hori S."/>
            <person name="Arai W."/>
            <person name="Tsubouchi T."/>
            <person name="Morono Y."/>
            <person name="Uchiyama I."/>
            <person name="Ito T."/>
            <person name="Fujiyama A."/>
            <person name="Inagaki F."/>
            <person name="Takami H."/>
        </authorList>
    </citation>
    <scope>NUCLEOTIDE SEQUENCE</scope>
    <source>
        <strain evidence="1">Expedition CK06-06</strain>
    </source>
</reference>
<sequence>MIICCAYVEFKLGHNELNEYKIKIGIHNSEEEALGDLIVDLRDEYPGLIILNFQVITQDTTDLKMAIVNKLLVE</sequence>
<gene>
    <name evidence="1" type="ORF">S03H2_09862</name>
</gene>
<evidence type="ECO:0000313" key="1">
    <source>
        <dbReference type="EMBL" id="GAH26952.1"/>
    </source>
</evidence>
<comment type="caution">
    <text evidence="1">The sequence shown here is derived from an EMBL/GenBank/DDBJ whole genome shotgun (WGS) entry which is preliminary data.</text>
</comment>
<proteinExistence type="predicted"/>
<dbReference type="AlphaFoldDB" id="X1E347"/>
<accession>X1E347</accession>
<name>X1E347_9ZZZZ</name>
<dbReference type="EMBL" id="BARU01005115">
    <property type="protein sequence ID" value="GAH26952.1"/>
    <property type="molecule type" value="Genomic_DNA"/>
</dbReference>